<evidence type="ECO:0000313" key="1">
    <source>
        <dbReference type="EMBL" id="KIK16229.1"/>
    </source>
</evidence>
<sequence length="58" mass="6174">MSPPSIEVDSGCKDGLVEIKVANLLRTRKPTARLFPVPSQVCTIPDACSDGVALPHSR</sequence>
<organism evidence="1 2">
    <name type="scientific">Pisolithus microcarpus 441</name>
    <dbReference type="NCBI Taxonomy" id="765257"/>
    <lineage>
        <taxon>Eukaryota</taxon>
        <taxon>Fungi</taxon>
        <taxon>Dikarya</taxon>
        <taxon>Basidiomycota</taxon>
        <taxon>Agaricomycotina</taxon>
        <taxon>Agaricomycetes</taxon>
        <taxon>Agaricomycetidae</taxon>
        <taxon>Boletales</taxon>
        <taxon>Sclerodermatineae</taxon>
        <taxon>Pisolithaceae</taxon>
        <taxon>Pisolithus</taxon>
    </lineage>
</organism>
<dbReference type="EMBL" id="KN833864">
    <property type="protein sequence ID" value="KIK16229.1"/>
    <property type="molecule type" value="Genomic_DNA"/>
</dbReference>
<reference evidence="1 2" key="1">
    <citation type="submission" date="2014-04" db="EMBL/GenBank/DDBJ databases">
        <authorList>
            <consortium name="DOE Joint Genome Institute"/>
            <person name="Kuo A."/>
            <person name="Kohler A."/>
            <person name="Costa M.D."/>
            <person name="Nagy L.G."/>
            <person name="Floudas D."/>
            <person name="Copeland A."/>
            <person name="Barry K.W."/>
            <person name="Cichocki N."/>
            <person name="Veneault-Fourrey C."/>
            <person name="LaButti K."/>
            <person name="Lindquist E.A."/>
            <person name="Lipzen A."/>
            <person name="Lundell T."/>
            <person name="Morin E."/>
            <person name="Murat C."/>
            <person name="Sun H."/>
            <person name="Tunlid A."/>
            <person name="Henrissat B."/>
            <person name="Grigoriev I.V."/>
            <person name="Hibbett D.S."/>
            <person name="Martin F."/>
            <person name="Nordberg H.P."/>
            <person name="Cantor M.N."/>
            <person name="Hua S.X."/>
        </authorList>
    </citation>
    <scope>NUCLEOTIDE SEQUENCE [LARGE SCALE GENOMIC DNA]</scope>
    <source>
        <strain evidence="1 2">441</strain>
    </source>
</reference>
<protein>
    <submittedName>
        <fullName evidence="1">Uncharacterized protein</fullName>
    </submittedName>
</protein>
<proteinExistence type="predicted"/>
<name>A0A0C9YQX1_9AGAM</name>
<dbReference type="OrthoDB" id="10445485at2759"/>
<evidence type="ECO:0000313" key="2">
    <source>
        <dbReference type="Proteomes" id="UP000054018"/>
    </source>
</evidence>
<gene>
    <name evidence="1" type="ORF">PISMIDRAFT_686530</name>
</gene>
<dbReference type="AlphaFoldDB" id="A0A0C9YQX1"/>
<dbReference type="Proteomes" id="UP000054018">
    <property type="component" value="Unassembled WGS sequence"/>
</dbReference>
<keyword evidence="2" id="KW-1185">Reference proteome</keyword>
<reference evidence="2" key="2">
    <citation type="submission" date="2015-01" db="EMBL/GenBank/DDBJ databases">
        <title>Evolutionary Origins and Diversification of the Mycorrhizal Mutualists.</title>
        <authorList>
            <consortium name="DOE Joint Genome Institute"/>
            <consortium name="Mycorrhizal Genomics Consortium"/>
            <person name="Kohler A."/>
            <person name="Kuo A."/>
            <person name="Nagy L.G."/>
            <person name="Floudas D."/>
            <person name="Copeland A."/>
            <person name="Barry K.W."/>
            <person name="Cichocki N."/>
            <person name="Veneault-Fourrey C."/>
            <person name="LaButti K."/>
            <person name="Lindquist E.A."/>
            <person name="Lipzen A."/>
            <person name="Lundell T."/>
            <person name="Morin E."/>
            <person name="Murat C."/>
            <person name="Riley R."/>
            <person name="Ohm R."/>
            <person name="Sun H."/>
            <person name="Tunlid A."/>
            <person name="Henrissat B."/>
            <person name="Grigoriev I.V."/>
            <person name="Hibbett D.S."/>
            <person name="Martin F."/>
        </authorList>
    </citation>
    <scope>NUCLEOTIDE SEQUENCE [LARGE SCALE GENOMIC DNA]</scope>
    <source>
        <strain evidence="2">441</strain>
    </source>
</reference>
<accession>A0A0C9YQX1</accession>
<dbReference type="HOGENOM" id="CLU_2979972_0_0_1"/>